<keyword evidence="3" id="KW-1185">Reference proteome</keyword>
<feature type="region of interest" description="Disordered" evidence="1">
    <location>
        <begin position="1"/>
        <end position="51"/>
    </location>
</feature>
<evidence type="ECO:0000313" key="3">
    <source>
        <dbReference type="Proteomes" id="UP000499080"/>
    </source>
</evidence>
<dbReference type="EMBL" id="BGPR01026588">
    <property type="protein sequence ID" value="GBN96429.1"/>
    <property type="molecule type" value="Genomic_DNA"/>
</dbReference>
<organism evidence="2 3">
    <name type="scientific">Araneus ventricosus</name>
    <name type="common">Orbweaver spider</name>
    <name type="synonym">Epeira ventricosa</name>
    <dbReference type="NCBI Taxonomy" id="182803"/>
    <lineage>
        <taxon>Eukaryota</taxon>
        <taxon>Metazoa</taxon>
        <taxon>Ecdysozoa</taxon>
        <taxon>Arthropoda</taxon>
        <taxon>Chelicerata</taxon>
        <taxon>Arachnida</taxon>
        <taxon>Araneae</taxon>
        <taxon>Araneomorphae</taxon>
        <taxon>Entelegynae</taxon>
        <taxon>Araneoidea</taxon>
        <taxon>Araneidae</taxon>
        <taxon>Araneus</taxon>
    </lineage>
</organism>
<dbReference type="Proteomes" id="UP000499080">
    <property type="component" value="Unassembled WGS sequence"/>
</dbReference>
<name>A0A4Y2TAJ9_ARAVE</name>
<sequence>MAMDNKHLDCPGTEIEPDNVMEYNPNETIDEIPPVLEQQPSTSSTTTDKNTLKQRFKKCPLRWVDIDFKTFYNEPLSTLVHDKYLKKHQNKRLQLSSILSSSHC</sequence>
<evidence type="ECO:0000256" key="1">
    <source>
        <dbReference type="SAM" id="MobiDB-lite"/>
    </source>
</evidence>
<feature type="compositionally biased region" description="Polar residues" evidence="1">
    <location>
        <begin position="38"/>
        <end position="49"/>
    </location>
</feature>
<proteinExistence type="predicted"/>
<reference evidence="2 3" key="1">
    <citation type="journal article" date="2019" name="Sci. Rep.">
        <title>Orb-weaving spider Araneus ventricosus genome elucidates the spidroin gene catalogue.</title>
        <authorList>
            <person name="Kono N."/>
            <person name="Nakamura H."/>
            <person name="Ohtoshi R."/>
            <person name="Moran D.A.P."/>
            <person name="Shinohara A."/>
            <person name="Yoshida Y."/>
            <person name="Fujiwara M."/>
            <person name="Mori M."/>
            <person name="Tomita M."/>
            <person name="Arakawa K."/>
        </authorList>
    </citation>
    <scope>NUCLEOTIDE SEQUENCE [LARGE SCALE GENOMIC DNA]</scope>
</reference>
<dbReference type="AlphaFoldDB" id="A0A4Y2TAJ9"/>
<evidence type="ECO:0000313" key="2">
    <source>
        <dbReference type="EMBL" id="GBN96429.1"/>
    </source>
</evidence>
<comment type="caution">
    <text evidence="2">The sequence shown here is derived from an EMBL/GenBank/DDBJ whole genome shotgun (WGS) entry which is preliminary data.</text>
</comment>
<gene>
    <name evidence="2" type="ORF">AVEN_63118_1</name>
</gene>
<protein>
    <submittedName>
        <fullName evidence="2">Uncharacterized protein</fullName>
    </submittedName>
</protein>
<accession>A0A4Y2TAJ9</accession>